<evidence type="ECO:0000313" key="5">
    <source>
        <dbReference type="EMBL" id="VUX55281.1"/>
    </source>
</evidence>
<evidence type="ECO:0000259" key="4">
    <source>
        <dbReference type="Pfam" id="PF04542"/>
    </source>
</evidence>
<dbReference type="AlphaFoldDB" id="A0A7D9H389"/>
<dbReference type="EMBL" id="LR633967">
    <property type="protein sequence ID" value="VUX55281.1"/>
    <property type="molecule type" value="Genomic_DNA"/>
</dbReference>
<evidence type="ECO:0000256" key="1">
    <source>
        <dbReference type="ARBA" id="ARBA00023015"/>
    </source>
</evidence>
<proteinExistence type="predicted"/>
<dbReference type="InterPro" id="IPR039425">
    <property type="entry name" value="RNA_pol_sigma-70-like"/>
</dbReference>
<dbReference type="InterPro" id="IPR013325">
    <property type="entry name" value="RNA_pol_sigma_r2"/>
</dbReference>
<feature type="domain" description="RNA polymerase sigma-70 region 2" evidence="4">
    <location>
        <begin position="41"/>
        <end position="110"/>
    </location>
</feature>
<dbReference type="Gene3D" id="1.10.10.10">
    <property type="entry name" value="Winged helix-like DNA-binding domain superfamily/Winged helix DNA-binding domain"/>
    <property type="match status" value="1"/>
</dbReference>
<accession>A0A7D9H389</accession>
<organism evidence="5">
    <name type="scientific">uncultured Woeseiaceae bacterium</name>
    <dbReference type="NCBI Taxonomy" id="1983305"/>
    <lineage>
        <taxon>Bacteria</taxon>
        <taxon>Pseudomonadati</taxon>
        <taxon>Pseudomonadota</taxon>
        <taxon>Gammaproteobacteria</taxon>
        <taxon>Woeseiales</taxon>
        <taxon>Woeseiaceae</taxon>
        <taxon>environmental samples</taxon>
    </lineage>
</organism>
<dbReference type="NCBIfam" id="TIGR02937">
    <property type="entry name" value="sigma70-ECF"/>
    <property type="match status" value="1"/>
</dbReference>
<dbReference type="GO" id="GO:0016987">
    <property type="term" value="F:sigma factor activity"/>
    <property type="evidence" value="ECO:0007669"/>
    <property type="project" value="UniProtKB-KW"/>
</dbReference>
<dbReference type="PANTHER" id="PTHR43133">
    <property type="entry name" value="RNA POLYMERASE ECF-TYPE SIGMA FACTO"/>
    <property type="match status" value="1"/>
</dbReference>
<keyword evidence="2" id="KW-0731">Sigma factor</keyword>
<dbReference type="Pfam" id="PF04542">
    <property type="entry name" value="Sigma70_r2"/>
    <property type="match status" value="1"/>
</dbReference>
<keyword evidence="1" id="KW-0805">Transcription regulation</keyword>
<dbReference type="InterPro" id="IPR007627">
    <property type="entry name" value="RNA_pol_sigma70_r2"/>
</dbReference>
<dbReference type="Gene3D" id="1.10.1740.10">
    <property type="match status" value="1"/>
</dbReference>
<gene>
    <name evidence="5" type="ORF">JTBM06_V1_10004</name>
</gene>
<protein>
    <submittedName>
        <fullName evidence="5">RNA polymerase, sigma-24 subunit, ECF subfamily</fullName>
    </submittedName>
</protein>
<reference evidence="5" key="1">
    <citation type="submission" date="2019-07" db="EMBL/GenBank/DDBJ databases">
        <authorList>
            <person name="Weber M."/>
            <person name="Kostadinov I."/>
            <person name="Kostadinov D I."/>
        </authorList>
    </citation>
    <scope>NUCLEOTIDE SEQUENCE</scope>
    <source>
        <strain evidence="5">Gfbio:sag-sample-m06:053724c1-46a9-4a36-b237-ea2bf867836b</strain>
    </source>
</reference>
<sequence>MAEARVIPIRQRDTSLDEEARAAAGLVREIRSGNTSAETEMVERYSRGLRYLLARRIGDDERARDLLQDTFFIAIQKLRETDLDNPARLAGYLRGIAVRVALNAGRQRKREPYPIDINAIAAIEDQEPSQFQKISQEQNLSAVRELLDSMPVERDRQLLIRLYVYDQDKDEIRRALGLDSLHFNRVLFRAKKRFRKILEKSAEFDDFRFQKDT</sequence>
<dbReference type="InterPro" id="IPR014284">
    <property type="entry name" value="RNA_pol_sigma-70_dom"/>
</dbReference>
<dbReference type="GO" id="GO:0006352">
    <property type="term" value="P:DNA-templated transcription initiation"/>
    <property type="evidence" value="ECO:0007669"/>
    <property type="project" value="InterPro"/>
</dbReference>
<evidence type="ECO:0000256" key="2">
    <source>
        <dbReference type="ARBA" id="ARBA00023082"/>
    </source>
</evidence>
<name>A0A7D9H389_9GAMM</name>
<evidence type="ECO:0000256" key="3">
    <source>
        <dbReference type="ARBA" id="ARBA00023163"/>
    </source>
</evidence>
<dbReference type="InterPro" id="IPR036388">
    <property type="entry name" value="WH-like_DNA-bd_sf"/>
</dbReference>
<dbReference type="SUPFAM" id="SSF88946">
    <property type="entry name" value="Sigma2 domain of RNA polymerase sigma factors"/>
    <property type="match status" value="1"/>
</dbReference>
<dbReference type="PANTHER" id="PTHR43133:SF51">
    <property type="entry name" value="RNA POLYMERASE SIGMA FACTOR"/>
    <property type="match status" value="1"/>
</dbReference>
<keyword evidence="3" id="KW-0804">Transcription</keyword>